<evidence type="ECO:0000256" key="8">
    <source>
        <dbReference type="ARBA" id="ARBA00023002"/>
    </source>
</evidence>
<dbReference type="PROSITE" id="PS01042">
    <property type="entry name" value="HOMOSER_DHGENASE"/>
    <property type="match status" value="1"/>
</dbReference>
<evidence type="ECO:0000256" key="2">
    <source>
        <dbReference type="ARBA" id="ARBA00005062"/>
    </source>
</evidence>
<dbReference type="NCBIfam" id="NF004976">
    <property type="entry name" value="PRK06349.1"/>
    <property type="match status" value="1"/>
</dbReference>
<dbReference type="InterPro" id="IPR036291">
    <property type="entry name" value="NAD(P)-bd_dom_sf"/>
</dbReference>
<evidence type="ECO:0000256" key="5">
    <source>
        <dbReference type="ARBA" id="ARBA00013376"/>
    </source>
</evidence>
<feature type="binding site" evidence="11">
    <location>
        <position position="124"/>
    </location>
    <ligand>
        <name>NADPH</name>
        <dbReference type="ChEBI" id="CHEBI:57783"/>
    </ligand>
</feature>
<dbReference type="SUPFAM" id="SSF51735">
    <property type="entry name" value="NAD(P)-binding Rossmann-fold domains"/>
    <property type="match status" value="1"/>
</dbReference>
<dbReference type="UniPathway" id="UPA00050">
    <property type="reaction ID" value="UER00063"/>
</dbReference>
<evidence type="ECO:0000256" key="4">
    <source>
        <dbReference type="ARBA" id="ARBA00013213"/>
    </source>
</evidence>
<dbReference type="GO" id="GO:0004412">
    <property type="term" value="F:homoserine dehydrogenase activity"/>
    <property type="evidence" value="ECO:0007669"/>
    <property type="project" value="UniProtKB-EC"/>
</dbReference>
<dbReference type="AlphaFoldDB" id="A0A7C0TZ95"/>
<dbReference type="FunFam" id="3.40.50.720:FF:000554">
    <property type="entry name" value="Homoserine dehydrogenase"/>
    <property type="match status" value="1"/>
</dbReference>
<comment type="caution">
    <text evidence="14">The sequence shown here is derived from an EMBL/GenBank/DDBJ whole genome shotgun (WGS) entry which is preliminary data.</text>
</comment>
<evidence type="ECO:0000256" key="1">
    <source>
        <dbReference type="ARBA" id="ARBA00005056"/>
    </source>
</evidence>
<dbReference type="InterPro" id="IPR005106">
    <property type="entry name" value="Asp/hSer_DH_NAD-bd"/>
</dbReference>
<keyword evidence="6" id="KW-0028">Amino-acid biosynthesis</keyword>
<dbReference type="InterPro" id="IPR019811">
    <property type="entry name" value="HDH_CS"/>
</dbReference>
<dbReference type="Gene3D" id="3.40.50.720">
    <property type="entry name" value="NAD(P)-binding Rossmann-like Domain"/>
    <property type="match status" value="1"/>
</dbReference>
<name>A0A7C0TZ95_THELI</name>
<accession>A0A7C0TZ95</accession>
<organism evidence="14">
    <name type="scientific">Thermococcus litoralis</name>
    <dbReference type="NCBI Taxonomy" id="2265"/>
    <lineage>
        <taxon>Archaea</taxon>
        <taxon>Methanobacteriati</taxon>
        <taxon>Methanobacteriota</taxon>
        <taxon>Thermococci</taxon>
        <taxon>Thermococcales</taxon>
        <taxon>Thermococcaceae</taxon>
        <taxon>Thermococcus</taxon>
    </lineage>
</organism>
<feature type="binding site" evidence="11">
    <location>
        <position position="100"/>
    </location>
    <ligand>
        <name>NADPH</name>
        <dbReference type="ChEBI" id="CHEBI:57783"/>
    </ligand>
</feature>
<keyword evidence="11" id="KW-0521">NADP</keyword>
<evidence type="ECO:0000256" key="9">
    <source>
        <dbReference type="ARBA" id="ARBA00023167"/>
    </source>
</evidence>
<dbReference type="Proteomes" id="UP000886210">
    <property type="component" value="Unassembled WGS sequence"/>
</dbReference>
<dbReference type="EMBL" id="DQYG01000143">
    <property type="protein sequence ID" value="HDD31647.1"/>
    <property type="molecule type" value="Genomic_DNA"/>
</dbReference>
<sequence>MKEVSLSLIGFGNVGKGVAEVIFNKHQYFKEKYGLKIKVVSITDSTATIWDPDGINLKEALEIKRSFGSLKFWGNEYEIYDLKPSEVVREVDSDVIVDVTNDKNAADWHLKALNNGKAVVTSNKPPVVFSYRELLKVSSKKNVPYLFEATVMAGTPIIDLLRSALLADSIEKIWGVLNGTTTFILNCMEEGMTFEEALKKAQELGIAERDPSNDIKGIDAGYKGVILHNIAFHPFDFKKAHIEGIEEISEREIKEGFKKGTVTRLVALVEDGKVEVRARKLPINHPLAVKGTSNVALIESDLLGELVIKGAGAGVKETASGVVSDIIKASLKTKYL</sequence>
<dbReference type="PANTHER" id="PTHR43331">
    <property type="entry name" value="HOMOSERINE DEHYDROGENASE"/>
    <property type="match status" value="1"/>
</dbReference>
<evidence type="ECO:0000259" key="12">
    <source>
        <dbReference type="Pfam" id="PF00742"/>
    </source>
</evidence>
<dbReference type="EC" id="1.1.1.3" evidence="4"/>
<comment type="similarity">
    <text evidence="3">Belongs to the homoserine dehydrogenase family.</text>
</comment>
<dbReference type="FunFam" id="3.30.360.10:FF:000005">
    <property type="entry name" value="Homoserine dehydrogenase"/>
    <property type="match status" value="1"/>
</dbReference>
<gene>
    <name evidence="14" type="ORF">ENF72_03355</name>
</gene>
<dbReference type="Gene3D" id="3.30.360.10">
    <property type="entry name" value="Dihydrodipicolinate Reductase, domain 2"/>
    <property type="match status" value="1"/>
</dbReference>
<dbReference type="InterPro" id="IPR022697">
    <property type="entry name" value="HDH_short"/>
</dbReference>
<dbReference type="GO" id="GO:0009086">
    <property type="term" value="P:methionine biosynthetic process"/>
    <property type="evidence" value="ECO:0007669"/>
    <property type="project" value="UniProtKB-KW"/>
</dbReference>
<feature type="domain" description="Aspartate/homoserine dehydrogenase NAD-binding" evidence="13">
    <location>
        <begin position="10"/>
        <end position="148"/>
    </location>
</feature>
<evidence type="ECO:0000256" key="6">
    <source>
        <dbReference type="ARBA" id="ARBA00022605"/>
    </source>
</evidence>
<dbReference type="GO" id="GO:0050661">
    <property type="term" value="F:NADP binding"/>
    <property type="evidence" value="ECO:0007669"/>
    <property type="project" value="InterPro"/>
</dbReference>
<dbReference type="Pfam" id="PF00742">
    <property type="entry name" value="Homoserine_dh"/>
    <property type="match status" value="1"/>
</dbReference>
<keyword evidence="9" id="KW-0486">Methionine biosynthesis</keyword>
<keyword evidence="7" id="KW-0791">Threonine biosynthesis</keyword>
<evidence type="ECO:0000256" key="3">
    <source>
        <dbReference type="ARBA" id="ARBA00006753"/>
    </source>
</evidence>
<evidence type="ECO:0000256" key="7">
    <source>
        <dbReference type="ARBA" id="ARBA00022697"/>
    </source>
</evidence>
<feature type="binding site" evidence="11">
    <location>
        <position position="208"/>
    </location>
    <ligand>
        <name>L-homoserine</name>
        <dbReference type="ChEBI" id="CHEBI:57476"/>
    </ligand>
</feature>
<dbReference type="GO" id="GO:0009088">
    <property type="term" value="P:threonine biosynthetic process"/>
    <property type="evidence" value="ECO:0007669"/>
    <property type="project" value="UniProtKB-UniPathway"/>
</dbReference>
<evidence type="ECO:0000256" key="11">
    <source>
        <dbReference type="PIRSR" id="PIRSR036497-2"/>
    </source>
</evidence>
<proteinExistence type="inferred from homology"/>
<dbReference type="UniPathway" id="UPA00051">
    <property type="reaction ID" value="UER00465"/>
</dbReference>
<dbReference type="PANTHER" id="PTHR43331:SF1">
    <property type="entry name" value="HOMOSERINE DEHYDROGENASE"/>
    <property type="match status" value="1"/>
</dbReference>
<keyword evidence="8 14" id="KW-0560">Oxidoreductase</keyword>
<feature type="active site" description="Proton donor" evidence="10">
    <location>
        <position position="223"/>
    </location>
</feature>
<evidence type="ECO:0000313" key="14">
    <source>
        <dbReference type="EMBL" id="HDD31647.1"/>
    </source>
</evidence>
<feature type="binding site" evidence="11">
    <location>
        <begin position="10"/>
        <end position="15"/>
    </location>
    <ligand>
        <name>NADP(+)</name>
        <dbReference type="ChEBI" id="CHEBI:58349"/>
    </ligand>
</feature>
<dbReference type="SUPFAM" id="SSF55347">
    <property type="entry name" value="Glyceraldehyde-3-phosphate dehydrogenase-like, C-terminal domain"/>
    <property type="match status" value="1"/>
</dbReference>
<dbReference type="NCBIfam" id="NF006235">
    <property type="entry name" value="PRK08374.1"/>
    <property type="match status" value="1"/>
</dbReference>
<dbReference type="PIRSF" id="PIRSF036497">
    <property type="entry name" value="HDH_short"/>
    <property type="match status" value="1"/>
</dbReference>
<evidence type="ECO:0000259" key="13">
    <source>
        <dbReference type="Pfam" id="PF03447"/>
    </source>
</evidence>
<reference evidence="14" key="1">
    <citation type="journal article" date="2020" name="mSystems">
        <title>Genome- and Community-Level Interaction Insights into Carbon Utilization and Element Cycling Functions of Hydrothermarchaeota in Hydrothermal Sediment.</title>
        <authorList>
            <person name="Zhou Z."/>
            <person name="Liu Y."/>
            <person name="Xu W."/>
            <person name="Pan J."/>
            <person name="Luo Z.H."/>
            <person name="Li M."/>
        </authorList>
    </citation>
    <scope>NUCLEOTIDE SEQUENCE [LARGE SCALE GENOMIC DNA]</scope>
    <source>
        <strain evidence="14">HyVt-151</strain>
    </source>
</reference>
<dbReference type="Pfam" id="PF03447">
    <property type="entry name" value="NAD_binding_3"/>
    <property type="match status" value="1"/>
</dbReference>
<evidence type="ECO:0000256" key="10">
    <source>
        <dbReference type="PIRSR" id="PIRSR036497-1"/>
    </source>
</evidence>
<comment type="pathway">
    <text evidence="1">Amino-acid biosynthesis; L-threonine biosynthesis; L-threonine from L-aspartate: step 3/5.</text>
</comment>
<feature type="domain" description="Homoserine dehydrogenase catalytic" evidence="12">
    <location>
        <begin position="156"/>
        <end position="327"/>
    </location>
</feature>
<protein>
    <recommendedName>
        <fullName evidence="5">Homoserine dehydrogenase</fullName>
        <ecNumber evidence="4">1.1.1.3</ecNumber>
    </recommendedName>
</protein>
<comment type="pathway">
    <text evidence="2">Amino-acid biosynthesis; L-methionine biosynthesis via de novo pathway; L-homoserine from L-aspartate: step 3/3.</text>
</comment>
<dbReference type="InterPro" id="IPR001342">
    <property type="entry name" value="HDH_cat"/>
</dbReference>